<dbReference type="Gene3D" id="3.40.50.1820">
    <property type="entry name" value="alpha/beta hydrolase"/>
    <property type="match status" value="1"/>
</dbReference>
<evidence type="ECO:0000256" key="8">
    <source>
        <dbReference type="ARBA" id="ARBA00033440"/>
    </source>
</evidence>
<dbReference type="Gene3D" id="3.40.50.980">
    <property type="match status" value="2"/>
</dbReference>
<dbReference type="InterPro" id="IPR000873">
    <property type="entry name" value="AMP-dep_synth/lig_dom"/>
</dbReference>
<dbReference type="PANTHER" id="PTHR45527">
    <property type="entry name" value="NONRIBOSOMAL PEPTIDE SYNTHETASE"/>
    <property type="match status" value="1"/>
</dbReference>
<dbReference type="SUPFAM" id="SSF52777">
    <property type="entry name" value="CoA-dependent acyltransferases"/>
    <property type="match status" value="2"/>
</dbReference>
<dbReference type="InterPro" id="IPR020459">
    <property type="entry name" value="AMP-binding"/>
</dbReference>
<reference evidence="11 12" key="1">
    <citation type="submission" date="2017-02" db="EMBL/GenBank/DDBJ databases">
        <title>Streptomyces pactum ACT12 Genome sequencing and assembly.</title>
        <authorList>
            <person name="Xue Q."/>
            <person name="Yan X."/>
            <person name="Jia L."/>
            <person name="Yan H."/>
        </authorList>
    </citation>
    <scope>NUCLEOTIDE SEQUENCE [LARGE SCALE GENOMIC DNA]</scope>
    <source>
        <strain evidence="11 12">ACT12</strain>
    </source>
</reference>
<dbReference type="Pfam" id="PF00975">
    <property type="entry name" value="Thioesterase"/>
    <property type="match status" value="1"/>
</dbReference>
<dbReference type="NCBIfam" id="TIGR01733">
    <property type="entry name" value="AA-adenyl-dom"/>
    <property type="match status" value="1"/>
</dbReference>
<dbReference type="KEGG" id="spac:B1H29_04855"/>
<dbReference type="GO" id="GO:0043041">
    <property type="term" value="P:amino acid activation for nonribosomal peptide biosynthetic process"/>
    <property type="evidence" value="ECO:0007669"/>
    <property type="project" value="TreeGrafter"/>
</dbReference>
<dbReference type="Pfam" id="PF00668">
    <property type="entry name" value="Condensation"/>
    <property type="match status" value="1"/>
</dbReference>
<keyword evidence="12" id="KW-1185">Reference proteome</keyword>
<dbReference type="PROSITE" id="PS00455">
    <property type="entry name" value="AMP_BINDING"/>
    <property type="match status" value="1"/>
</dbReference>
<dbReference type="SUPFAM" id="SSF47336">
    <property type="entry name" value="ACP-like"/>
    <property type="match status" value="1"/>
</dbReference>
<dbReference type="PROSITE" id="PS50075">
    <property type="entry name" value="CARRIER"/>
    <property type="match status" value="1"/>
</dbReference>
<dbReference type="InterPro" id="IPR029058">
    <property type="entry name" value="AB_hydrolase_fold"/>
</dbReference>
<gene>
    <name evidence="11" type="ORF">B1H29_04855</name>
</gene>
<dbReference type="InterPro" id="IPR045851">
    <property type="entry name" value="AMP-bd_C_sf"/>
</dbReference>
<evidence type="ECO:0000313" key="11">
    <source>
        <dbReference type="EMBL" id="AQS66345.1"/>
    </source>
</evidence>
<dbReference type="Gene3D" id="1.10.1200.10">
    <property type="entry name" value="ACP-like"/>
    <property type="match status" value="1"/>
</dbReference>
<evidence type="ECO:0000256" key="9">
    <source>
        <dbReference type="SAM" id="MobiDB-lite"/>
    </source>
</evidence>
<sequence length="1360" mass="149292">MTSTAPKTPGRAGTRAEEATGHSQNGERTVSTTDEGPSAAVTPSEASHEFPLTDIQAAYIVGRSRLVELGGRQQYYIELDAVGLDPARAETALNALVDRHETLRTVFGDDGYGRVMGPGRQPRTSLTVVDLTRLGADEQEAGLARTRERMCTQGLDPTGWPLFEVVVSRLREHRCRVHFRYSLILIDAPSLNTAVDEWLELYHDPDGQLPPVEKTFREWRGELLAHERSDDFQKQWAYWENRLDTLPEAPRLPLVREPDSIESVQFTARTAYLTQEQWDTFCVNFRKHRVLPATALMHVLAEALGSWAETPHFCLNVVHLNLVARHPGPPVVGQRTATLPLEVDQRGGTGFWQRAKLLQRRLWKDMSHSDVTGVRISRELAARSGWTRRAAFPYVFTSNQGPGWDTPPPQPRPAFRAVERVQHTPQVLVDNQIRDLPDGGVASNIDFVDEAFPPGLPERVVAAYRHLLDVLSRPDGAETEPDPVPGAHRALVATVNDTAKPLPEGRLEDRFLRRADTHPDAPALLTDARTVTYGELEARSRAVAHWLLQRGVRRGDIVPVVMVKGWEQVVAALGALRAGAAYVPIDARMPTGPLRDLLVECSAPVVLAQSHALPELGASSTLPVLAVDATDPAERPLPRVQADPGDLAYIIYTSGSTGRPKGVMIEHRAALNTVLDINERIRLNPDDRVFGISSLAFDLSVWDVFGTLAAGGALVIPDPTELPDPIAWSGTAHRHGVTVWNSVPALAEMIVEVAEERPELGHAPIRAFLLSGDWVPTTLPDRTRRLWSDVRVIAMGGATEASIWSNIHEVGEVDPAWRSVPYGRPLTNQTMRVLDHRLDIRQPWAVGHIHIGGAGLARGYWRDEERTAERFITHPRTGERLYRTGDLGRYWPDGTIEFMGREDRQVKILGYRVEPGSVEAALRSHPGVRECVVCVDDAPGGQRRLVALAVPEPEVALDGAAVSAHLREHLPHYMIPGHTVIVDRLPLTANGKVDAARALELVSAPGAALDRQGGAGAVPDDDPLLKQLTELWGELLEAPSVGPDSDFFALGGNSLLALRMVNRVHAEFGVDLPLGRVFEAPTVREFAASLSDSGQDAQRPTCLVRLSDGEGPGLVLFHVMGGSVAPYVPLAQSWPGPVHAFQSRPHVDTSEEAFAPDLRSMAAGYLQELLRVRPEGPYILGGWSMGGFLAYELACQLRESGRTSQVFMLDSRITDLRVADTEPERHLAFIVTLNLGPAPEAVAAAVRSARPEDLSQVARDTCVAHGLLPAEVDVAGYERLMRVQQHETRLTAAWRPGPHDQPTLLYIADQEPLADPAPVWREVCPGIDIERMATDHAGIGRPERQRAIATHLAAWVSRTG</sequence>
<dbReference type="InterPro" id="IPR020845">
    <property type="entry name" value="AMP-binding_CS"/>
</dbReference>
<dbReference type="GO" id="GO:0044550">
    <property type="term" value="P:secondary metabolite biosynthetic process"/>
    <property type="evidence" value="ECO:0007669"/>
    <property type="project" value="TreeGrafter"/>
</dbReference>
<dbReference type="InterPro" id="IPR001242">
    <property type="entry name" value="Condensation_dom"/>
</dbReference>
<accession>A0A1S6J3L4</accession>
<evidence type="ECO:0000256" key="4">
    <source>
        <dbReference type="ARBA" id="ARBA00016743"/>
    </source>
</evidence>
<dbReference type="InterPro" id="IPR010071">
    <property type="entry name" value="AA_adenyl_dom"/>
</dbReference>
<dbReference type="GO" id="GO:0005737">
    <property type="term" value="C:cytoplasm"/>
    <property type="evidence" value="ECO:0007669"/>
    <property type="project" value="TreeGrafter"/>
</dbReference>
<dbReference type="InterPro" id="IPR009081">
    <property type="entry name" value="PP-bd_ACP"/>
</dbReference>
<evidence type="ECO:0000256" key="2">
    <source>
        <dbReference type="ARBA" id="ARBA00005102"/>
    </source>
</evidence>
<comment type="pathway">
    <text evidence="2">Siderophore biosynthesis; mycobactin biosynthesis.</text>
</comment>
<dbReference type="Pfam" id="PF00550">
    <property type="entry name" value="PP-binding"/>
    <property type="match status" value="1"/>
</dbReference>
<dbReference type="GO" id="GO:0016874">
    <property type="term" value="F:ligase activity"/>
    <property type="evidence" value="ECO:0007669"/>
    <property type="project" value="UniProtKB-KW"/>
</dbReference>
<evidence type="ECO:0000256" key="5">
    <source>
        <dbReference type="ARBA" id="ARBA00022450"/>
    </source>
</evidence>
<dbReference type="EMBL" id="CP019724">
    <property type="protein sequence ID" value="AQS66345.1"/>
    <property type="molecule type" value="Genomic_DNA"/>
</dbReference>
<protein>
    <recommendedName>
        <fullName evidence="4">Phenyloxazoline synthase MbtB</fullName>
    </recommendedName>
    <alternativeName>
        <fullName evidence="8">Mycobactin synthetase protein B</fullName>
    </alternativeName>
</protein>
<dbReference type="GO" id="GO:0017000">
    <property type="term" value="P:antibiotic biosynthetic process"/>
    <property type="evidence" value="ECO:0007669"/>
    <property type="project" value="UniProtKB-ARBA"/>
</dbReference>
<dbReference type="PRINTS" id="PR00154">
    <property type="entry name" value="AMPBINDING"/>
</dbReference>
<keyword evidence="6" id="KW-0597">Phosphoprotein</keyword>
<keyword evidence="5" id="KW-0596">Phosphopantetheine</keyword>
<evidence type="ECO:0000256" key="3">
    <source>
        <dbReference type="ARBA" id="ARBA00007380"/>
    </source>
</evidence>
<name>A0A1S6J3L4_9ACTN</name>
<dbReference type="InterPro" id="IPR023213">
    <property type="entry name" value="CAT-like_dom_sf"/>
</dbReference>
<dbReference type="InterPro" id="IPR057737">
    <property type="entry name" value="Condensation_MtbB-like"/>
</dbReference>
<dbReference type="InterPro" id="IPR025110">
    <property type="entry name" value="AMP-bd_C"/>
</dbReference>
<proteinExistence type="inferred from homology"/>
<dbReference type="InterPro" id="IPR006162">
    <property type="entry name" value="Ppantetheine_attach_site"/>
</dbReference>
<dbReference type="Pfam" id="PF13193">
    <property type="entry name" value="AMP-binding_C"/>
    <property type="match status" value="1"/>
</dbReference>
<dbReference type="InterPro" id="IPR020806">
    <property type="entry name" value="PKS_PP-bd"/>
</dbReference>
<dbReference type="SMART" id="SM00823">
    <property type="entry name" value="PKS_PP"/>
    <property type="match status" value="1"/>
</dbReference>
<evidence type="ECO:0000313" key="12">
    <source>
        <dbReference type="Proteomes" id="UP000189443"/>
    </source>
</evidence>
<comment type="cofactor">
    <cofactor evidence="1">
        <name>pantetheine 4'-phosphate</name>
        <dbReference type="ChEBI" id="CHEBI:47942"/>
    </cofactor>
</comment>
<feature type="region of interest" description="Disordered" evidence="9">
    <location>
        <begin position="1"/>
        <end position="48"/>
    </location>
</feature>
<organism evidence="11 12">
    <name type="scientific">Streptomyces pactum</name>
    <dbReference type="NCBI Taxonomy" id="68249"/>
    <lineage>
        <taxon>Bacteria</taxon>
        <taxon>Bacillati</taxon>
        <taxon>Actinomycetota</taxon>
        <taxon>Actinomycetes</taxon>
        <taxon>Kitasatosporales</taxon>
        <taxon>Streptomycetaceae</taxon>
        <taxon>Streptomyces</taxon>
    </lineage>
</organism>
<dbReference type="FunFam" id="3.40.50.12780:FF:000012">
    <property type="entry name" value="Non-ribosomal peptide synthetase"/>
    <property type="match status" value="1"/>
</dbReference>
<dbReference type="Pfam" id="PF00501">
    <property type="entry name" value="AMP-binding"/>
    <property type="match status" value="1"/>
</dbReference>
<dbReference type="GO" id="GO:0008610">
    <property type="term" value="P:lipid biosynthetic process"/>
    <property type="evidence" value="ECO:0007669"/>
    <property type="project" value="UniProtKB-ARBA"/>
</dbReference>
<feature type="compositionally biased region" description="Polar residues" evidence="9">
    <location>
        <begin position="21"/>
        <end position="35"/>
    </location>
</feature>
<evidence type="ECO:0000256" key="6">
    <source>
        <dbReference type="ARBA" id="ARBA00022553"/>
    </source>
</evidence>
<dbReference type="CDD" id="cd12114">
    <property type="entry name" value="A_NRPS_TlmIV_like"/>
    <property type="match status" value="1"/>
</dbReference>
<dbReference type="Gene3D" id="2.30.38.10">
    <property type="entry name" value="Luciferase, Domain 3"/>
    <property type="match status" value="1"/>
</dbReference>
<dbReference type="InterPro" id="IPR036736">
    <property type="entry name" value="ACP-like_sf"/>
</dbReference>
<dbReference type="PROSITE" id="PS00012">
    <property type="entry name" value="PHOSPHOPANTETHEINE"/>
    <property type="match status" value="1"/>
</dbReference>
<dbReference type="Gene3D" id="3.30.300.30">
    <property type="match status" value="1"/>
</dbReference>
<feature type="domain" description="Carrier" evidence="10">
    <location>
        <begin position="1019"/>
        <end position="1094"/>
    </location>
</feature>
<comment type="similarity">
    <text evidence="3">Belongs to the ATP-dependent AMP-binding enzyme family. MbtB subfamily.</text>
</comment>
<dbReference type="Gene3D" id="3.30.559.10">
    <property type="entry name" value="Chloramphenicol acetyltransferase-like domain"/>
    <property type="match status" value="1"/>
</dbReference>
<dbReference type="SUPFAM" id="SSF53474">
    <property type="entry name" value="alpha/beta-Hydrolases"/>
    <property type="match status" value="1"/>
</dbReference>
<dbReference type="PANTHER" id="PTHR45527:SF10">
    <property type="entry name" value="PYOCHELIN SYNTHASE PCHF"/>
    <property type="match status" value="1"/>
</dbReference>
<dbReference type="FunFam" id="3.40.50.980:FF:000001">
    <property type="entry name" value="Non-ribosomal peptide synthetase"/>
    <property type="match status" value="1"/>
</dbReference>
<dbReference type="Proteomes" id="UP000189443">
    <property type="component" value="Chromosome"/>
</dbReference>
<dbReference type="Gene3D" id="3.30.559.30">
    <property type="entry name" value="Nonribosomal peptide synthetase, condensation domain"/>
    <property type="match status" value="1"/>
</dbReference>
<keyword evidence="7" id="KW-0436">Ligase</keyword>
<dbReference type="CDD" id="cd19535">
    <property type="entry name" value="Cyc_NRPS"/>
    <property type="match status" value="1"/>
</dbReference>
<evidence type="ECO:0000256" key="1">
    <source>
        <dbReference type="ARBA" id="ARBA00001957"/>
    </source>
</evidence>
<evidence type="ECO:0000256" key="7">
    <source>
        <dbReference type="ARBA" id="ARBA00022598"/>
    </source>
</evidence>
<dbReference type="GO" id="GO:0031177">
    <property type="term" value="F:phosphopantetheine binding"/>
    <property type="evidence" value="ECO:0007669"/>
    <property type="project" value="InterPro"/>
</dbReference>
<dbReference type="InterPro" id="IPR001031">
    <property type="entry name" value="Thioesterase"/>
</dbReference>
<evidence type="ECO:0000259" key="10">
    <source>
        <dbReference type="PROSITE" id="PS50075"/>
    </source>
</evidence>
<dbReference type="SUPFAM" id="SSF56801">
    <property type="entry name" value="Acetyl-CoA synthetase-like"/>
    <property type="match status" value="1"/>
</dbReference>